<evidence type="ECO:0000259" key="1">
    <source>
        <dbReference type="Pfam" id="PF01636"/>
    </source>
</evidence>
<dbReference type="OrthoDB" id="3806873at2"/>
<name>A0A1I3WI32_9PSEU</name>
<gene>
    <name evidence="2" type="ORF">SAMN05421835_11342</name>
</gene>
<dbReference type="GO" id="GO:0016301">
    <property type="term" value="F:kinase activity"/>
    <property type="evidence" value="ECO:0007669"/>
    <property type="project" value="UniProtKB-KW"/>
</dbReference>
<dbReference type="InterPro" id="IPR041726">
    <property type="entry name" value="ACAD10_11_N"/>
</dbReference>
<reference evidence="2 3" key="1">
    <citation type="submission" date="2016-10" db="EMBL/GenBank/DDBJ databases">
        <authorList>
            <person name="de Groot N.N."/>
        </authorList>
    </citation>
    <scope>NUCLEOTIDE SEQUENCE [LARGE SCALE GENOMIC DNA]</scope>
    <source>
        <strain evidence="2 3">DSM 44468</strain>
    </source>
</reference>
<dbReference type="PANTHER" id="PTHR47829">
    <property type="entry name" value="HYDROLASE, PUTATIVE (AFU_ORTHOLOGUE AFUA_1G12880)-RELATED"/>
    <property type="match status" value="1"/>
</dbReference>
<keyword evidence="2" id="KW-0808">Transferase</keyword>
<dbReference type="SUPFAM" id="SSF56112">
    <property type="entry name" value="Protein kinase-like (PK-like)"/>
    <property type="match status" value="1"/>
</dbReference>
<dbReference type="CDD" id="cd05154">
    <property type="entry name" value="ACAD10_11_N-like"/>
    <property type="match status" value="1"/>
</dbReference>
<sequence length="348" mass="37594">MAHTAKADIALDLGTLGRLLRRDGIDVAGELTATRVGLGQSNLTYLVEDRAGDRWIVRRPPRGHLLASAHDVLREYRILEALSGTGVPVPRTVAAYRDDRLAETAVVVMEYVSGLVVDRMEVAWSLDNGTRAAIGPSLARTLAEVHRADIDAVGLGELASRAPYAARQLKRWSRQWAESRTGDLPRLDALTELLRRRMPEQTEVTLVHGDFHLRNVILTPDGGAVSAVLDWELGTLGDPLADLGSFLAYWPEAGDGPTQLFAASALPGFASRAELADAYLEASGRARADLDYWHAFGLWKIAIIAEGVLRRALDEPRNAAEGGPATREAVSMAVERAWAVAEGAGLTA</sequence>
<dbReference type="RefSeq" id="WP_091510469.1">
    <property type="nucleotide sequence ID" value="NZ_FORP01000013.1"/>
</dbReference>
<dbReference type="InterPro" id="IPR052898">
    <property type="entry name" value="ACAD10-like"/>
</dbReference>
<dbReference type="Gene3D" id="3.90.1200.10">
    <property type="match status" value="1"/>
</dbReference>
<proteinExistence type="predicted"/>
<dbReference type="STRING" id="115433.SAMN05421835_11342"/>
<organism evidence="2 3">
    <name type="scientific">Amycolatopsis sacchari</name>
    <dbReference type="NCBI Taxonomy" id="115433"/>
    <lineage>
        <taxon>Bacteria</taxon>
        <taxon>Bacillati</taxon>
        <taxon>Actinomycetota</taxon>
        <taxon>Actinomycetes</taxon>
        <taxon>Pseudonocardiales</taxon>
        <taxon>Pseudonocardiaceae</taxon>
        <taxon>Amycolatopsis</taxon>
    </lineage>
</organism>
<accession>A0A1I3WI32</accession>
<dbReference type="InterPro" id="IPR011009">
    <property type="entry name" value="Kinase-like_dom_sf"/>
</dbReference>
<dbReference type="AlphaFoldDB" id="A0A1I3WI32"/>
<protein>
    <submittedName>
        <fullName evidence="2">Predicted kinase, aminoglycoside phosphotransferase (APT) family</fullName>
    </submittedName>
</protein>
<dbReference type="Gene3D" id="3.30.200.20">
    <property type="entry name" value="Phosphorylase Kinase, domain 1"/>
    <property type="match status" value="1"/>
</dbReference>
<dbReference type="PANTHER" id="PTHR47829:SF1">
    <property type="entry name" value="HAD FAMILY PHOSPHATASE"/>
    <property type="match status" value="1"/>
</dbReference>
<keyword evidence="2" id="KW-0418">Kinase</keyword>
<dbReference type="InterPro" id="IPR002575">
    <property type="entry name" value="Aminoglycoside_PTrfase"/>
</dbReference>
<feature type="domain" description="Aminoglycoside phosphotransferase" evidence="1">
    <location>
        <begin position="33"/>
        <end position="284"/>
    </location>
</feature>
<dbReference type="Pfam" id="PF01636">
    <property type="entry name" value="APH"/>
    <property type="match status" value="1"/>
</dbReference>
<evidence type="ECO:0000313" key="3">
    <source>
        <dbReference type="Proteomes" id="UP000199025"/>
    </source>
</evidence>
<evidence type="ECO:0000313" key="2">
    <source>
        <dbReference type="EMBL" id="SFK07188.1"/>
    </source>
</evidence>
<keyword evidence="3" id="KW-1185">Reference proteome</keyword>
<dbReference type="Proteomes" id="UP000199025">
    <property type="component" value="Unassembled WGS sequence"/>
</dbReference>
<dbReference type="EMBL" id="FORP01000013">
    <property type="protein sequence ID" value="SFK07188.1"/>
    <property type="molecule type" value="Genomic_DNA"/>
</dbReference>